<dbReference type="SUPFAM" id="SSF52540">
    <property type="entry name" value="P-loop containing nucleoside triphosphate hydrolases"/>
    <property type="match status" value="1"/>
</dbReference>
<accession>A0A9D7SUT5</accession>
<reference evidence="2 3" key="1">
    <citation type="submission" date="2020-10" db="EMBL/GenBank/DDBJ databases">
        <title>Connecting structure to function with the recovery of over 1000 high-quality activated sludge metagenome-assembled genomes encoding full-length rRNA genes using long-read sequencing.</title>
        <authorList>
            <person name="Singleton C.M."/>
            <person name="Petriglieri F."/>
            <person name="Kristensen J.M."/>
            <person name="Kirkegaard R.H."/>
            <person name="Michaelsen T.Y."/>
            <person name="Andersen M.H."/>
            <person name="Karst S.M."/>
            <person name="Dueholm M.S."/>
            <person name="Nielsen P.H."/>
            <person name="Albertsen M."/>
        </authorList>
    </citation>
    <scope>NUCLEOTIDE SEQUENCE [LARGE SCALE GENOMIC DNA]</scope>
    <source>
        <strain evidence="2">Ribe_18-Q3-R11-54_MAXAC.273</strain>
    </source>
</reference>
<evidence type="ECO:0000313" key="3">
    <source>
        <dbReference type="Proteomes" id="UP000808337"/>
    </source>
</evidence>
<dbReference type="InterPro" id="IPR049945">
    <property type="entry name" value="AAA_22"/>
</dbReference>
<dbReference type="SMART" id="SM00028">
    <property type="entry name" value="TPR"/>
    <property type="match status" value="3"/>
</dbReference>
<feature type="domain" description="AAA+ ATPase" evidence="1">
    <location>
        <begin position="196"/>
        <end position="319"/>
    </location>
</feature>
<dbReference type="Gene3D" id="1.25.40.10">
    <property type="entry name" value="Tetratricopeptide repeat domain"/>
    <property type="match status" value="2"/>
</dbReference>
<dbReference type="Pfam" id="PF13271">
    <property type="entry name" value="DUF4062"/>
    <property type="match status" value="1"/>
</dbReference>
<dbReference type="InterPro" id="IPR025139">
    <property type="entry name" value="DUF4062"/>
</dbReference>
<dbReference type="Gene3D" id="3.40.50.300">
    <property type="entry name" value="P-loop containing nucleotide triphosphate hydrolases"/>
    <property type="match status" value="1"/>
</dbReference>
<dbReference type="InterPro" id="IPR019734">
    <property type="entry name" value="TPR_rpt"/>
</dbReference>
<gene>
    <name evidence="2" type="ORF">IPP15_07565</name>
</gene>
<protein>
    <submittedName>
        <fullName evidence="2">DUF4062 domain-containing protein</fullName>
    </submittedName>
</protein>
<dbReference type="Proteomes" id="UP000808337">
    <property type="component" value="Unassembled WGS sequence"/>
</dbReference>
<dbReference type="PRINTS" id="PR00364">
    <property type="entry name" value="DISEASERSIST"/>
</dbReference>
<dbReference type="PANTHER" id="PTHR47691">
    <property type="entry name" value="REGULATOR-RELATED"/>
    <property type="match status" value="1"/>
</dbReference>
<sequence length="902" mass="100839">MSNSSIKTPDQKLRVFISSTINELAEERRIAREAISRLSLIPVLFEMGARPYAPRDLYQAYLDQSQIFVGIYWKSYGWIAPDMEISGLEDEYRLSRNKPSLIYIKRTNEPRDPALEKLIREMESTGSVSYQKFSAPEELSEFLLNDLAVLLSESFENQNTNRQITNSLNSHLPVIRQNLIGREEEIKLLSELIEKQSGLVTITGPGGTGKTSLALMAGKNLERKFRDGAHFIEFASVTDPELIPATIARTIGLFDSGKQAIEETLIENLRDKNALLIFDNLEQLLKDTKFIFDILNHCPNITILATSRSPLHLRYEQVFPLLPLQIPQAGEKIALADAITFPSVKLFIDRAQKINPALALNEVNVSAITRICERLDGLPLAIELAAARSRLFSPPQLLDRMGNSLNLLNQGARDLPARQKTLYATIDWSYNLLDPDAQVYFRRLSVFINGWTTSAANAVCKTNNDVDAMDFMEQLLDFGLIRMQIPSGDPLAELRFEMLQTVKEFATMKLQENLEKVQIDKNHLSYYCQYVTGLAPKVWTSDAAPWLDAFERDHQNITQAFNTAVEKKDNASIWMIIASLGPLWIYRGHISEAVDWIGRSGMTIPLVIEKANSGEINIHSCGVALLSTGAMYYYAGKYPLAIDYLKASTSLLEKTDDTDKLAWSILYTGLTGLSLGDFSAVALIKEGIRIGKESNDMLCYISSQAFYTEVLMAQDLLTEALTLIDEVEALAERTGGGMGMAIAQFQKSNLLYNTCDFEKAAEGYERTIQLFIKMNFHSTMGWACISFGNCLTMLHRYEEALEKLTKGLTLGRESGDKGMIILALTTIAANFAAQGQKTKAVMIMQAIDHLSDVYPGFNGWGANRKSAEHIQEIFKNANILNDIMDKSGKIISLDEAIAIAFS</sequence>
<evidence type="ECO:0000313" key="2">
    <source>
        <dbReference type="EMBL" id="MBK9982267.1"/>
    </source>
</evidence>
<name>A0A9D7SUT5_9BACT</name>
<dbReference type="InterPro" id="IPR027417">
    <property type="entry name" value="P-loop_NTPase"/>
</dbReference>
<dbReference type="InterPro" id="IPR003593">
    <property type="entry name" value="AAA+_ATPase"/>
</dbReference>
<evidence type="ECO:0000259" key="1">
    <source>
        <dbReference type="SMART" id="SM00382"/>
    </source>
</evidence>
<organism evidence="2 3">
    <name type="scientific">Candidatus Opimibacter skivensis</name>
    <dbReference type="NCBI Taxonomy" id="2982028"/>
    <lineage>
        <taxon>Bacteria</taxon>
        <taxon>Pseudomonadati</taxon>
        <taxon>Bacteroidota</taxon>
        <taxon>Saprospiria</taxon>
        <taxon>Saprospirales</taxon>
        <taxon>Saprospiraceae</taxon>
        <taxon>Candidatus Opimibacter</taxon>
    </lineage>
</organism>
<dbReference type="PANTHER" id="PTHR47691:SF3">
    <property type="entry name" value="HTH-TYPE TRANSCRIPTIONAL REGULATOR RV0890C-RELATED"/>
    <property type="match status" value="1"/>
</dbReference>
<dbReference type="InterPro" id="IPR011990">
    <property type="entry name" value="TPR-like_helical_dom_sf"/>
</dbReference>
<dbReference type="EMBL" id="JADKGY010000006">
    <property type="protein sequence ID" value="MBK9982267.1"/>
    <property type="molecule type" value="Genomic_DNA"/>
</dbReference>
<dbReference type="Pfam" id="PF13401">
    <property type="entry name" value="AAA_22"/>
    <property type="match status" value="1"/>
</dbReference>
<dbReference type="AlphaFoldDB" id="A0A9D7SUT5"/>
<dbReference type="SUPFAM" id="SSF48452">
    <property type="entry name" value="TPR-like"/>
    <property type="match status" value="1"/>
</dbReference>
<proteinExistence type="predicted"/>
<comment type="caution">
    <text evidence="2">The sequence shown here is derived from an EMBL/GenBank/DDBJ whole genome shotgun (WGS) entry which is preliminary data.</text>
</comment>
<dbReference type="SMART" id="SM00382">
    <property type="entry name" value="AAA"/>
    <property type="match status" value="1"/>
</dbReference>
<dbReference type="CDD" id="cd00009">
    <property type="entry name" value="AAA"/>
    <property type="match status" value="1"/>
</dbReference>
<dbReference type="GO" id="GO:0016887">
    <property type="term" value="F:ATP hydrolysis activity"/>
    <property type="evidence" value="ECO:0007669"/>
    <property type="project" value="InterPro"/>
</dbReference>